<dbReference type="InterPro" id="IPR032030">
    <property type="entry name" value="YscD_cytoplasmic_dom"/>
</dbReference>
<dbReference type="InterPro" id="IPR008984">
    <property type="entry name" value="SMAD_FHA_dom_sf"/>
</dbReference>
<reference evidence="4 5" key="1">
    <citation type="submission" date="2020-08" db="EMBL/GenBank/DDBJ databases">
        <title>Genomic Encyclopedia of Type Strains, Phase III (KMG-III): the genomes of soil and plant-associated and newly described type strains.</title>
        <authorList>
            <person name="Whitman W."/>
        </authorList>
    </citation>
    <scope>NUCLEOTIDE SEQUENCE [LARGE SCALE GENOMIC DNA]</scope>
    <source>
        <strain evidence="4 5">CECT 8640</strain>
    </source>
</reference>
<name>A0A841CT46_9PSEU</name>
<evidence type="ECO:0000259" key="3">
    <source>
        <dbReference type="PROSITE" id="PS50006"/>
    </source>
</evidence>
<evidence type="ECO:0000313" key="5">
    <source>
        <dbReference type="Proteomes" id="UP000547510"/>
    </source>
</evidence>
<keyword evidence="1" id="KW-0597">Phosphoprotein</keyword>
<dbReference type="Pfam" id="PF16697">
    <property type="entry name" value="Yop-YscD_cpl"/>
    <property type="match status" value="1"/>
</dbReference>
<dbReference type="Proteomes" id="UP000547510">
    <property type="component" value="Unassembled WGS sequence"/>
</dbReference>
<dbReference type="SMART" id="SM00240">
    <property type="entry name" value="FHA"/>
    <property type="match status" value="1"/>
</dbReference>
<proteinExistence type="predicted"/>
<evidence type="ECO:0000256" key="1">
    <source>
        <dbReference type="ARBA" id="ARBA00022553"/>
    </source>
</evidence>
<organism evidence="4 5">
    <name type="scientific">Saccharothrix tamanrassetensis</name>
    <dbReference type="NCBI Taxonomy" id="1051531"/>
    <lineage>
        <taxon>Bacteria</taxon>
        <taxon>Bacillati</taxon>
        <taxon>Actinomycetota</taxon>
        <taxon>Actinomycetes</taxon>
        <taxon>Pseudonocardiales</taxon>
        <taxon>Pseudonocardiaceae</taxon>
        <taxon>Saccharothrix</taxon>
    </lineage>
</organism>
<dbReference type="EMBL" id="JACHJN010000008">
    <property type="protein sequence ID" value="MBB5958606.1"/>
    <property type="molecule type" value="Genomic_DNA"/>
</dbReference>
<feature type="region of interest" description="Disordered" evidence="2">
    <location>
        <begin position="503"/>
        <end position="554"/>
    </location>
</feature>
<protein>
    <recommendedName>
        <fullName evidence="3">FHA domain-containing protein</fullName>
    </recommendedName>
</protein>
<gene>
    <name evidence="4" type="ORF">FHS29_005214</name>
</gene>
<evidence type="ECO:0000256" key="2">
    <source>
        <dbReference type="SAM" id="MobiDB-lite"/>
    </source>
</evidence>
<sequence>MVEVGLVCVGRDGVRRAVVATVGPEHRVAELALALGCREALYLGPVALPGWLPLGEAGIANGTVLGLDAPPPVDSGAAVGGGTREVAVVGGLHGGPSTTLYPVGELRIGRAPDAGLVLADAEVSRRHARLVISAGTGRVRLEDTGSHNGVRWRGWLLEGSADLLPGDVAGLGETVIGLREVVPADAESTAGPDGVSRVFHRPAERPVPVAPDGERMLRARDPDPTMLLGIARGPSARLWERRRADPDFLRLRLGLHDRPAEVRMPFAEPAPVLHAVPVTADLGEAGVLGLAGPRDALLASARAVVAQAAVLCAPDDLVIVLVTGPRGAPAWEWAGWLPHTRPPVAAFDCSRLVATDEDQARARLGELRALVARRRAASRFDGARVLVVLDGVRRLHGIPGLAEVLDEGPAAGVTALCLAEDEDALPAACGTTLVSVNESGSRAELRYRGFPAVADVLVDGLLPEHAMRLALALAPIVMPAGGPRQSPGAEGDLSVRPRLVTELGRPTGRVMPDRDDTTAAVVTADVRRAPDPPAPQEEVTVAHLRSRATGRVDR</sequence>
<dbReference type="Gene3D" id="2.60.200.20">
    <property type="match status" value="1"/>
</dbReference>
<dbReference type="PROSITE" id="PS50006">
    <property type="entry name" value="FHA_DOMAIN"/>
    <property type="match status" value="1"/>
</dbReference>
<dbReference type="CDD" id="cd00060">
    <property type="entry name" value="FHA"/>
    <property type="match status" value="1"/>
</dbReference>
<dbReference type="SUPFAM" id="SSF49879">
    <property type="entry name" value="SMAD/FHA domain"/>
    <property type="match status" value="1"/>
</dbReference>
<dbReference type="AlphaFoldDB" id="A0A841CT46"/>
<keyword evidence="5" id="KW-1185">Reference proteome</keyword>
<accession>A0A841CT46</accession>
<evidence type="ECO:0000313" key="4">
    <source>
        <dbReference type="EMBL" id="MBB5958606.1"/>
    </source>
</evidence>
<dbReference type="RefSeq" id="WP_184694692.1">
    <property type="nucleotide sequence ID" value="NZ_JACHJN010000008.1"/>
</dbReference>
<dbReference type="InterPro" id="IPR000253">
    <property type="entry name" value="FHA_dom"/>
</dbReference>
<comment type="caution">
    <text evidence="4">The sequence shown here is derived from an EMBL/GenBank/DDBJ whole genome shotgun (WGS) entry which is preliminary data.</text>
</comment>
<feature type="domain" description="FHA" evidence="3">
    <location>
        <begin position="106"/>
        <end position="157"/>
    </location>
</feature>